<keyword evidence="2" id="KW-1185">Reference proteome</keyword>
<sequence length="264" mass="29509">MFDYIISGDLVPEDYAGGPSFGIWSYLSPFNHDNKLDVVQALDNINLFKGSSVLQYSASPRTLNSTIPASYTCGCYDSEGYALISPLSDPSPCFTNGVLVNLLSLYFLIFGIIEIYKLRKQKNIKAKTTFWFGIKLGLLVLQLVFQLGLVFATKNSFYSVPEVSYFNDIKYWSAVGNFIVLLPVLQLSYIENYKSFVSSSVLIIYWVFSTVVGGFRIINLAIRDSNPNVFHFTILTTVNALLITILEIFSGPQLIPDPTVTSNF</sequence>
<protein>
    <submittedName>
        <fullName evidence="1">Unnamed protein product</fullName>
    </submittedName>
</protein>
<dbReference type="EMBL" id="BSXS01012634">
    <property type="protein sequence ID" value="GMF02721.1"/>
    <property type="molecule type" value="Genomic_DNA"/>
</dbReference>
<reference evidence="1" key="1">
    <citation type="submission" date="2023-04" db="EMBL/GenBank/DDBJ databases">
        <title>Ambrosiozyma monospora NBRC 10751.</title>
        <authorList>
            <person name="Ichikawa N."/>
            <person name="Sato H."/>
            <person name="Tonouchi N."/>
        </authorList>
    </citation>
    <scope>NUCLEOTIDE SEQUENCE</scope>
    <source>
        <strain evidence="1">NBRC 10751</strain>
    </source>
</reference>
<organism evidence="1 2">
    <name type="scientific">Ambrosiozyma monospora</name>
    <name type="common">Yeast</name>
    <name type="synonym">Endomycopsis monosporus</name>
    <dbReference type="NCBI Taxonomy" id="43982"/>
    <lineage>
        <taxon>Eukaryota</taxon>
        <taxon>Fungi</taxon>
        <taxon>Dikarya</taxon>
        <taxon>Ascomycota</taxon>
        <taxon>Saccharomycotina</taxon>
        <taxon>Pichiomycetes</taxon>
        <taxon>Pichiales</taxon>
        <taxon>Pichiaceae</taxon>
        <taxon>Ambrosiozyma</taxon>
    </lineage>
</organism>
<accession>A0ACB5U691</accession>
<name>A0ACB5U691_AMBMO</name>
<gene>
    <name evidence="1" type="ORF">Amon02_001155100</name>
</gene>
<evidence type="ECO:0000313" key="2">
    <source>
        <dbReference type="Proteomes" id="UP001165064"/>
    </source>
</evidence>
<dbReference type="Proteomes" id="UP001165064">
    <property type="component" value="Unassembled WGS sequence"/>
</dbReference>
<comment type="caution">
    <text evidence="1">The sequence shown here is derived from an EMBL/GenBank/DDBJ whole genome shotgun (WGS) entry which is preliminary data.</text>
</comment>
<evidence type="ECO:0000313" key="1">
    <source>
        <dbReference type="EMBL" id="GMF02721.1"/>
    </source>
</evidence>
<proteinExistence type="predicted"/>